<dbReference type="Proteomes" id="UP000198796">
    <property type="component" value="Unassembled WGS sequence"/>
</dbReference>
<protein>
    <submittedName>
        <fullName evidence="1">Uncharacterized protein</fullName>
    </submittedName>
</protein>
<proteinExistence type="predicted"/>
<evidence type="ECO:0000313" key="2">
    <source>
        <dbReference type="Proteomes" id="UP000198796"/>
    </source>
</evidence>
<name>A0A1I0XI05_9RHOB</name>
<sequence>MLNGGTGAIAPVFWFWTVFPIIRQHAPRIAFEIIVLTCAEGVEKRNQPCSAEAKRNGDQQDEYVHVRPPSLSALSDTVMELADMASAAINGVAKPATASGTASTL</sequence>
<dbReference type="STRING" id="871651.SAMN05421688_2311"/>
<dbReference type="AlphaFoldDB" id="A0A1I0XI05"/>
<organism evidence="1 2">
    <name type="scientific">Poseidonocella pacifica</name>
    <dbReference type="NCBI Taxonomy" id="871651"/>
    <lineage>
        <taxon>Bacteria</taxon>
        <taxon>Pseudomonadati</taxon>
        <taxon>Pseudomonadota</taxon>
        <taxon>Alphaproteobacteria</taxon>
        <taxon>Rhodobacterales</taxon>
        <taxon>Roseobacteraceae</taxon>
        <taxon>Poseidonocella</taxon>
    </lineage>
</organism>
<accession>A0A1I0XI05</accession>
<evidence type="ECO:0000313" key="1">
    <source>
        <dbReference type="EMBL" id="SFB00675.1"/>
    </source>
</evidence>
<gene>
    <name evidence="1" type="ORF">SAMN05421688_2311</name>
</gene>
<reference evidence="1 2" key="1">
    <citation type="submission" date="2016-10" db="EMBL/GenBank/DDBJ databases">
        <authorList>
            <person name="de Groot N.N."/>
        </authorList>
    </citation>
    <scope>NUCLEOTIDE SEQUENCE [LARGE SCALE GENOMIC DNA]</scope>
    <source>
        <strain evidence="1 2">DSM 29316</strain>
    </source>
</reference>
<keyword evidence="2" id="KW-1185">Reference proteome</keyword>
<dbReference type="EMBL" id="FOJU01000003">
    <property type="protein sequence ID" value="SFB00675.1"/>
    <property type="molecule type" value="Genomic_DNA"/>
</dbReference>